<evidence type="ECO:0000313" key="3">
    <source>
        <dbReference type="Proteomes" id="UP000515203"/>
    </source>
</evidence>
<feature type="compositionally biased region" description="Basic and acidic residues" evidence="1">
    <location>
        <begin position="20"/>
        <end position="30"/>
    </location>
</feature>
<dbReference type="RefSeq" id="XP_004643730.1">
    <property type="nucleotide sequence ID" value="XM_004643673.1"/>
</dbReference>
<sequence length="287" mass="32435">MHEEEATATVTSASSSSHDLWCDTAREEPGPVKPSCPQNLHGVSSPPTSMASSENIQSHAGSSIHEEEGASTSQDNDATHSRMHGIKIDNMHVIVQFLLRKYQKNNQFSREEVVHAVHNSTHDNFPVIFREICQCMHLDFGIVIKEVDSTAHTYEIVSALGLIYSRILDDTDQIIHKSDLLILILSLIFLRSNRVCEEYLRVILSHIKILSESAHIAVGDMWKFIREDLVQAGYLGYQQFPHSDPAQYELLWGPRAHCKTTKMKVLEHAVMLDEKYHRACASQPQQP</sequence>
<dbReference type="GO" id="GO:0000122">
    <property type="term" value="P:negative regulation of transcription by RNA polymerase II"/>
    <property type="evidence" value="ECO:0007669"/>
    <property type="project" value="TreeGrafter"/>
</dbReference>
<feature type="region of interest" description="Disordered" evidence="1">
    <location>
        <begin position="1"/>
        <end position="78"/>
    </location>
</feature>
<dbReference type="InterPro" id="IPR041898">
    <property type="entry name" value="MAGE_WH1"/>
</dbReference>
<dbReference type="PANTHER" id="PTHR11736">
    <property type="entry name" value="MELANOMA-ASSOCIATED ANTIGEN MAGE ANTIGEN"/>
    <property type="match status" value="1"/>
</dbReference>
<dbReference type="Proteomes" id="UP000515203">
    <property type="component" value="Unplaced"/>
</dbReference>
<dbReference type="InterPro" id="IPR037445">
    <property type="entry name" value="MAGE"/>
</dbReference>
<protein>
    <submittedName>
        <fullName evidence="4">Melanoma-associated antigen 8-like</fullName>
    </submittedName>
</protein>
<name>A0A6P3FSF6_OCTDE</name>
<organism evidence="3 4">
    <name type="scientific">Octodon degus</name>
    <name type="common">Degu</name>
    <name type="synonym">Sciurus degus</name>
    <dbReference type="NCBI Taxonomy" id="10160"/>
    <lineage>
        <taxon>Eukaryota</taxon>
        <taxon>Metazoa</taxon>
        <taxon>Chordata</taxon>
        <taxon>Craniata</taxon>
        <taxon>Vertebrata</taxon>
        <taxon>Euteleostomi</taxon>
        <taxon>Mammalia</taxon>
        <taxon>Eutheria</taxon>
        <taxon>Euarchontoglires</taxon>
        <taxon>Glires</taxon>
        <taxon>Rodentia</taxon>
        <taxon>Hystricomorpha</taxon>
        <taxon>Octodontidae</taxon>
        <taxon>Octodon</taxon>
    </lineage>
</organism>
<dbReference type="Gene3D" id="1.10.10.1210">
    <property type="entry name" value="MAGE homology domain, winged helix WH2 motif"/>
    <property type="match status" value="1"/>
</dbReference>
<feature type="compositionally biased region" description="Polar residues" evidence="1">
    <location>
        <begin position="36"/>
        <end position="61"/>
    </location>
</feature>
<evidence type="ECO:0000256" key="1">
    <source>
        <dbReference type="SAM" id="MobiDB-lite"/>
    </source>
</evidence>
<evidence type="ECO:0000313" key="4">
    <source>
        <dbReference type="RefSeq" id="XP_004643730.1"/>
    </source>
</evidence>
<dbReference type="GO" id="GO:0005634">
    <property type="term" value="C:nucleus"/>
    <property type="evidence" value="ECO:0007669"/>
    <property type="project" value="TreeGrafter"/>
</dbReference>
<dbReference type="InParanoid" id="A0A6P3FSF6"/>
<accession>A0A6P3FSF6</accession>
<feature type="compositionally biased region" description="Low complexity" evidence="1">
    <location>
        <begin position="7"/>
        <end position="17"/>
    </location>
</feature>
<dbReference type="PROSITE" id="PS50838">
    <property type="entry name" value="MAGE"/>
    <property type="match status" value="1"/>
</dbReference>
<dbReference type="InterPro" id="IPR002190">
    <property type="entry name" value="MHD_dom"/>
</dbReference>
<dbReference type="Pfam" id="PF01454">
    <property type="entry name" value="MAGE"/>
    <property type="match status" value="1"/>
</dbReference>
<dbReference type="GeneID" id="101578861"/>
<keyword evidence="3" id="KW-1185">Reference proteome</keyword>
<dbReference type="OrthoDB" id="205198at2759"/>
<dbReference type="InterPro" id="IPR041899">
    <property type="entry name" value="MAGE_WH2"/>
</dbReference>
<dbReference type="SMART" id="SM01373">
    <property type="entry name" value="MAGE"/>
    <property type="match status" value="1"/>
</dbReference>
<dbReference type="PANTHER" id="PTHR11736:SF153">
    <property type="entry name" value="MELANOMA-ASSOCIATED ANTIGEN 10"/>
    <property type="match status" value="1"/>
</dbReference>
<dbReference type="Gene3D" id="1.10.10.1200">
    <property type="entry name" value="MAGE homology domain, winged helix WH1 motif"/>
    <property type="match status" value="1"/>
</dbReference>
<reference evidence="4" key="1">
    <citation type="submission" date="2025-08" db="UniProtKB">
        <authorList>
            <consortium name="RefSeq"/>
        </authorList>
    </citation>
    <scope>IDENTIFICATION</scope>
</reference>
<evidence type="ECO:0000259" key="2">
    <source>
        <dbReference type="PROSITE" id="PS50838"/>
    </source>
</evidence>
<dbReference type="FunFam" id="1.10.10.1210:FF:000001">
    <property type="entry name" value="melanoma-associated antigen D1"/>
    <property type="match status" value="1"/>
</dbReference>
<gene>
    <name evidence="4" type="primary">LOC101578861</name>
</gene>
<feature type="domain" description="MAGE" evidence="2">
    <location>
        <begin position="87"/>
        <end position="275"/>
    </location>
</feature>
<dbReference type="AlphaFoldDB" id="A0A6P3FSF6"/>
<proteinExistence type="predicted"/>